<feature type="domain" description="ABC3 transporter permease C-terminal" evidence="7">
    <location>
        <begin position="260"/>
        <end position="373"/>
    </location>
</feature>
<dbReference type="Pfam" id="PF02687">
    <property type="entry name" value="FtsX"/>
    <property type="match status" value="1"/>
</dbReference>
<dbReference type="GO" id="GO:0005886">
    <property type="term" value="C:plasma membrane"/>
    <property type="evidence" value="ECO:0007669"/>
    <property type="project" value="UniProtKB-SubCell"/>
</dbReference>
<sequence length="383" mass="42842">MFRLIWRNTLRHPLRAGLTVLGLAVAVLAFCILRTVVAAWYSGVELSSPLRLVTRNAVSLLFPLPLSYLPKIQAVPGVVRVGYAYWFEGIYLDKRHFFPQFATSLPSYLDMYPEFLFSPDQKLALIRDRRGCAAGRKLAARFGWRVGDTIVLKGTFFQGEYRLVLRAIYRGRDTNTDETQFFFHWDYLNETLKKTAPQMADQVGWYLVQVERPELAPQVSREIDALFKNSLAETLTETEAAFNLGFVEMTSAILLAIQVVTWLVIGVILLVLANTMAMNARERLGEFGVLKTLGFRHFHLVSLISGESLLLALTGGVLGLVLSFPALKLFPKSVEQYFPGLQVTQETLVWGLATALMVGVLAAAVPAWRATRVGIAEALRRVG</sequence>
<keyword evidence="3 6" id="KW-0812">Transmembrane</keyword>
<name>A0A7C5AK55_9BACT</name>
<keyword evidence="5 6" id="KW-0472">Membrane</keyword>
<dbReference type="InterPro" id="IPR003838">
    <property type="entry name" value="ABC3_permease_C"/>
</dbReference>
<comment type="caution">
    <text evidence="8">The sequence shown here is derived from an EMBL/GenBank/DDBJ whole genome shotgun (WGS) entry which is preliminary data.</text>
</comment>
<evidence type="ECO:0000256" key="4">
    <source>
        <dbReference type="ARBA" id="ARBA00022989"/>
    </source>
</evidence>
<protein>
    <submittedName>
        <fullName evidence="8">FtsX-like permease family protein</fullName>
    </submittedName>
</protein>
<dbReference type="EMBL" id="DTKJ01000004">
    <property type="protein sequence ID" value="HGZ10647.1"/>
    <property type="molecule type" value="Genomic_DNA"/>
</dbReference>
<evidence type="ECO:0000256" key="5">
    <source>
        <dbReference type="ARBA" id="ARBA00023136"/>
    </source>
</evidence>
<dbReference type="AlphaFoldDB" id="A0A7C5AK55"/>
<organism evidence="8">
    <name type="scientific">Desulfobacca acetoxidans</name>
    <dbReference type="NCBI Taxonomy" id="60893"/>
    <lineage>
        <taxon>Bacteria</taxon>
        <taxon>Pseudomonadati</taxon>
        <taxon>Thermodesulfobacteriota</taxon>
        <taxon>Desulfobaccia</taxon>
        <taxon>Desulfobaccales</taxon>
        <taxon>Desulfobaccaceae</taxon>
        <taxon>Desulfobacca</taxon>
    </lineage>
</organism>
<keyword evidence="2" id="KW-1003">Cell membrane</keyword>
<evidence type="ECO:0000256" key="2">
    <source>
        <dbReference type="ARBA" id="ARBA00022475"/>
    </source>
</evidence>
<evidence type="ECO:0000313" key="8">
    <source>
        <dbReference type="EMBL" id="HGZ10647.1"/>
    </source>
</evidence>
<keyword evidence="4 6" id="KW-1133">Transmembrane helix</keyword>
<dbReference type="PANTHER" id="PTHR43738:SF3">
    <property type="entry name" value="ABC TRANSPORTER PERMEASE"/>
    <property type="match status" value="1"/>
</dbReference>
<evidence type="ECO:0000256" key="1">
    <source>
        <dbReference type="ARBA" id="ARBA00004651"/>
    </source>
</evidence>
<feature type="transmembrane region" description="Helical" evidence="6">
    <location>
        <begin position="347"/>
        <end position="368"/>
    </location>
</feature>
<dbReference type="InterPro" id="IPR051125">
    <property type="entry name" value="ABC-4/HrtB_transporter"/>
</dbReference>
<evidence type="ECO:0000256" key="6">
    <source>
        <dbReference type="SAM" id="Phobius"/>
    </source>
</evidence>
<feature type="transmembrane region" description="Helical" evidence="6">
    <location>
        <begin position="252"/>
        <end position="277"/>
    </location>
</feature>
<feature type="transmembrane region" description="Helical" evidence="6">
    <location>
        <begin position="298"/>
        <end position="327"/>
    </location>
</feature>
<accession>A0A7C5AK55</accession>
<dbReference type="PANTHER" id="PTHR43738">
    <property type="entry name" value="ABC TRANSPORTER, MEMBRANE PROTEIN"/>
    <property type="match status" value="1"/>
</dbReference>
<evidence type="ECO:0000259" key="7">
    <source>
        <dbReference type="Pfam" id="PF02687"/>
    </source>
</evidence>
<evidence type="ECO:0000256" key="3">
    <source>
        <dbReference type="ARBA" id="ARBA00022692"/>
    </source>
</evidence>
<reference evidence="8" key="1">
    <citation type="journal article" date="2020" name="mSystems">
        <title>Genome- and Community-Level Interaction Insights into Carbon Utilization and Element Cycling Functions of Hydrothermarchaeota in Hydrothermal Sediment.</title>
        <authorList>
            <person name="Zhou Z."/>
            <person name="Liu Y."/>
            <person name="Xu W."/>
            <person name="Pan J."/>
            <person name="Luo Z.H."/>
            <person name="Li M."/>
        </authorList>
    </citation>
    <scope>NUCLEOTIDE SEQUENCE [LARGE SCALE GENOMIC DNA]</scope>
    <source>
        <strain evidence="8">SpSt-853</strain>
    </source>
</reference>
<comment type="subcellular location">
    <subcellularLocation>
        <location evidence="1">Cell membrane</location>
        <topology evidence="1">Multi-pass membrane protein</topology>
    </subcellularLocation>
</comment>
<proteinExistence type="predicted"/>
<gene>
    <name evidence="8" type="ORF">ENW48_00320</name>
</gene>